<reference evidence="3" key="1">
    <citation type="submission" date="2016-10" db="EMBL/GenBank/DDBJ databases">
        <authorList>
            <person name="Varghese N."/>
            <person name="Submissions S."/>
        </authorList>
    </citation>
    <scope>NUCLEOTIDE SEQUENCE [LARGE SCALE GENOMIC DNA]</scope>
    <source>
        <strain evidence="3">CGMCC 1.11012</strain>
    </source>
</reference>
<organism evidence="2 3">
    <name type="scientific">Paenibacillus typhae</name>
    <dbReference type="NCBI Taxonomy" id="1174501"/>
    <lineage>
        <taxon>Bacteria</taxon>
        <taxon>Bacillati</taxon>
        <taxon>Bacillota</taxon>
        <taxon>Bacilli</taxon>
        <taxon>Bacillales</taxon>
        <taxon>Paenibacillaceae</taxon>
        <taxon>Paenibacillus</taxon>
    </lineage>
</organism>
<feature type="chain" id="PRO_5039516518" evidence="1">
    <location>
        <begin position="36"/>
        <end position="358"/>
    </location>
</feature>
<dbReference type="RefSeq" id="WP_090711190.1">
    <property type="nucleotide sequence ID" value="NZ_CBCSKY010000010.1"/>
</dbReference>
<dbReference type="EMBL" id="FNDX01000001">
    <property type="protein sequence ID" value="SDH77448.1"/>
    <property type="molecule type" value="Genomic_DNA"/>
</dbReference>
<feature type="signal peptide" evidence="1">
    <location>
        <begin position="1"/>
        <end position="35"/>
    </location>
</feature>
<accession>A0A1G8F5P6</accession>
<dbReference type="OrthoDB" id="2475185at2"/>
<dbReference type="AlphaFoldDB" id="A0A1G8F5P6"/>
<evidence type="ECO:0000313" key="2">
    <source>
        <dbReference type="EMBL" id="SDH77448.1"/>
    </source>
</evidence>
<keyword evidence="3" id="KW-1185">Reference proteome</keyword>
<evidence type="ECO:0000256" key="1">
    <source>
        <dbReference type="SAM" id="SignalP"/>
    </source>
</evidence>
<dbReference type="Proteomes" id="UP000199050">
    <property type="component" value="Unassembled WGS sequence"/>
</dbReference>
<sequence>MKASARPQAVAWRRRLFPLLCLGLALLPAAAVVPAAGEATAQGSRILVPQAVSQALQPDLSIKPLPSPKTLQEFTADTISRLSAAEPFTAWKNAETEYYPLGPGTHSWLINVLSGGQRIGYLIISAAEDGGYMLSEYGAGTTGLPYSLTELRQFVVQEDLIPSSYSGNAELTALYAPMLPVWKLTVDKQTYYINAVTLQLLPWTSARADAVLKGALPSADTVTSSGSRLSPLQASLSGGQDDPYADIRWLASSRLKAVDSGNVAVLLGKGRALAYQSPGANDTTGAPFMITGYQSWRPSVKEKAADSRTVIYAATGVKGYRYLPFALLQKTGTLHKLPDARGNDLAYGTETDAIVSLH</sequence>
<proteinExistence type="predicted"/>
<protein>
    <submittedName>
        <fullName evidence="2">Uncharacterized protein</fullName>
    </submittedName>
</protein>
<evidence type="ECO:0000313" key="3">
    <source>
        <dbReference type="Proteomes" id="UP000199050"/>
    </source>
</evidence>
<name>A0A1G8F5P6_9BACL</name>
<dbReference type="STRING" id="1174501.SAMN05216192_101140"/>
<gene>
    <name evidence="2" type="ORF">SAMN05216192_101140</name>
</gene>
<keyword evidence="1" id="KW-0732">Signal</keyword>